<dbReference type="AlphaFoldDB" id="A0A8D8G132"/>
<organism evidence="1">
    <name type="scientific">Culex pipiens</name>
    <name type="common">House mosquito</name>
    <dbReference type="NCBI Taxonomy" id="7175"/>
    <lineage>
        <taxon>Eukaryota</taxon>
        <taxon>Metazoa</taxon>
        <taxon>Ecdysozoa</taxon>
        <taxon>Arthropoda</taxon>
        <taxon>Hexapoda</taxon>
        <taxon>Insecta</taxon>
        <taxon>Pterygota</taxon>
        <taxon>Neoptera</taxon>
        <taxon>Endopterygota</taxon>
        <taxon>Diptera</taxon>
        <taxon>Nematocera</taxon>
        <taxon>Culicoidea</taxon>
        <taxon>Culicidae</taxon>
        <taxon>Culicinae</taxon>
        <taxon>Culicini</taxon>
        <taxon>Culex</taxon>
        <taxon>Culex</taxon>
    </lineage>
</organism>
<dbReference type="Pfam" id="PF03564">
    <property type="entry name" value="DUF1759"/>
    <property type="match status" value="1"/>
</dbReference>
<dbReference type="Gene3D" id="2.40.70.10">
    <property type="entry name" value="Acid Proteases"/>
    <property type="match status" value="1"/>
</dbReference>
<accession>A0A8D8G132</accession>
<evidence type="ECO:0000313" key="1">
    <source>
        <dbReference type="EMBL" id="CAG6492522.1"/>
    </source>
</evidence>
<dbReference type="InterPro" id="IPR005312">
    <property type="entry name" value="DUF1759"/>
</dbReference>
<name>A0A8D8G132_CULPI</name>
<proteinExistence type="predicted"/>
<dbReference type="InterPro" id="IPR021109">
    <property type="entry name" value="Peptidase_aspartic_dom_sf"/>
</dbReference>
<dbReference type="PANTHER" id="PTHR47331:SF5">
    <property type="entry name" value="RIBONUCLEASE H"/>
    <property type="match status" value="1"/>
</dbReference>
<protein>
    <submittedName>
        <fullName evidence="1">(northern house mosquito) hypothetical protein</fullName>
    </submittedName>
</protein>
<reference evidence="1" key="1">
    <citation type="submission" date="2021-05" db="EMBL/GenBank/DDBJ databases">
        <authorList>
            <person name="Alioto T."/>
            <person name="Alioto T."/>
            <person name="Gomez Garrido J."/>
        </authorList>
    </citation>
    <scope>NUCLEOTIDE SEQUENCE</scope>
</reference>
<dbReference type="EMBL" id="HBUE01121035">
    <property type="protein sequence ID" value="CAG6492522.1"/>
    <property type="molecule type" value="Transcribed_RNA"/>
</dbReference>
<dbReference type="PANTHER" id="PTHR47331">
    <property type="entry name" value="PHD-TYPE DOMAIN-CONTAINING PROTEIN"/>
    <property type="match status" value="1"/>
</dbReference>
<sequence length="684" mass="76140">MDKLERVRNAQLALVKRELLAAEVLGERKASFVEATDRLEQLKALAGKFRQTQDNIEQEQENLESIASVHDHREEFNQAYYPARNLLEKYIADNNPEETGSSACGRTVVDGNYSELREAMRLLMITQRAMMENQRLAHIAGDQVPEVRLPAINVPMFNGERKNWISFKNIYVTTIHNRTDLEASLKMKYLVSYVDGYAKLLVNSYPISDAHYEEAWAALTNYYDKKKFTVFSLVREFVDQPGVITASTGGLRKLVTTSDEVLRQLNVLGDEFNARDPWLIHLLLDKLDEETRLLWAQQIVHVENPSVDDFLKFLNSRCDALETYAAFSMKATPQVTKTETEMQAVNNKTVQSLHLAIAAEKCAKCSKEHPVYRCDEFKKMDIKCKRKLVMQARLCYNCLGPSHMAKGCSSKSVCRTVGCGQRHHSLLCPQRKLQKQFITPIPNPSSQPPRSTDVQILVEVPRKALVLPTAVIRIRKNDGSLLPVRTLIDSGSEASLISETCYNKLGLPRSNDKIEVTGMGDRAAGTANGLVKLVISNRFSDAAVLQTSAYVVGNLTTALPTQQCEMHPKLLNKQLKGSLADPAYHRPGAIDLILGADAFLALLQPGQVKDNDGVPVAQNTIFGWVTSGNQAIITRRIQTHLSIVNLHTALRPEAPSQKGKLLSTSIGAGRTSPVQQCGRCTGST</sequence>